<name>A0A7X0FC57_9HYPH</name>
<reference evidence="1 2" key="1">
    <citation type="submission" date="2020-08" db="EMBL/GenBank/DDBJ databases">
        <title>Genomic Encyclopedia of Type Strains, Phase IV (KMG-IV): sequencing the most valuable type-strain genomes for metagenomic binning, comparative biology and taxonomic classification.</title>
        <authorList>
            <person name="Goeker M."/>
        </authorList>
    </citation>
    <scope>NUCLEOTIDE SEQUENCE [LARGE SCALE GENOMIC DNA]</scope>
    <source>
        <strain evidence="1 2">DSM 7051</strain>
    </source>
</reference>
<protein>
    <submittedName>
        <fullName evidence="1">Uncharacterized protein</fullName>
    </submittedName>
</protein>
<sequence>MTLSARPGGATQRATIIATDEADYEYQLEDVLLRSHPGAIEVSGAIGGEPFNLSGILKSHEENLGELS</sequence>
<gene>
    <name evidence="1" type="ORF">GGR00_004763</name>
</gene>
<dbReference type="Proteomes" id="UP000536262">
    <property type="component" value="Unassembled WGS sequence"/>
</dbReference>
<comment type="caution">
    <text evidence="1">The sequence shown here is derived from an EMBL/GenBank/DDBJ whole genome shotgun (WGS) entry which is preliminary data.</text>
</comment>
<proteinExistence type="predicted"/>
<keyword evidence="2" id="KW-1185">Reference proteome</keyword>
<accession>A0A7X0FC57</accession>
<evidence type="ECO:0000313" key="2">
    <source>
        <dbReference type="Proteomes" id="UP000536262"/>
    </source>
</evidence>
<evidence type="ECO:0000313" key="1">
    <source>
        <dbReference type="EMBL" id="MBB6356945.1"/>
    </source>
</evidence>
<dbReference type="EMBL" id="JACHOU010000018">
    <property type="protein sequence ID" value="MBB6356945.1"/>
    <property type="molecule type" value="Genomic_DNA"/>
</dbReference>
<dbReference type="AlphaFoldDB" id="A0A7X0FC57"/>
<organism evidence="1 2">
    <name type="scientific">Aminobacter aganoensis</name>
    <dbReference type="NCBI Taxonomy" id="83264"/>
    <lineage>
        <taxon>Bacteria</taxon>
        <taxon>Pseudomonadati</taxon>
        <taxon>Pseudomonadota</taxon>
        <taxon>Alphaproteobacteria</taxon>
        <taxon>Hyphomicrobiales</taxon>
        <taxon>Phyllobacteriaceae</taxon>
        <taxon>Aminobacter</taxon>
    </lineage>
</organism>